<gene>
    <name evidence="4" type="ORF">TVAG_119620</name>
</gene>
<dbReference type="GO" id="GO:0010265">
    <property type="term" value="P:SCF complex assembly"/>
    <property type="evidence" value="ECO:0000318"/>
    <property type="project" value="GO_Central"/>
</dbReference>
<dbReference type="VEuPathDB" id="TrichDB:TVAGG3_0992450"/>
<evidence type="ECO:0000256" key="2">
    <source>
        <dbReference type="SAM" id="MobiDB-lite"/>
    </source>
</evidence>
<dbReference type="VEuPathDB" id="TrichDB:TVAG_119620"/>
<dbReference type="InterPro" id="IPR012978">
    <property type="entry name" value="HEAT_RRP12"/>
</dbReference>
<name>A2D7A8_TRIV3</name>
<feature type="domain" description="RRP12 HEAT" evidence="3">
    <location>
        <begin position="309"/>
        <end position="554"/>
    </location>
</feature>
<dbReference type="InParanoid" id="A2D7A8"/>
<dbReference type="RefSeq" id="XP_001276873.1">
    <property type="nucleotide sequence ID" value="XM_001276872.1"/>
</dbReference>
<dbReference type="InterPro" id="IPR016024">
    <property type="entry name" value="ARM-type_fold"/>
</dbReference>
<keyword evidence="5" id="KW-1185">Reference proteome</keyword>
<organism evidence="4 5">
    <name type="scientific">Trichomonas vaginalis (strain ATCC PRA-98 / G3)</name>
    <dbReference type="NCBI Taxonomy" id="412133"/>
    <lineage>
        <taxon>Eukaryota</taxon>
        <taxon>Metamonada</taxon>
        <taxon>Parabasalia</taxon>
        <taxon>Trichomonadida</taxon>
        <taxon>Trichomonadidae</taxon>
        <taxon>Trichomonas</taxon>
    </lineage>
</organism>
<accession>A2D7A8</accession>
<protein>
    <recommendedName>
        <fullName evidence="3">RRP12 HEAT domain-containing protein</fullName>
    </recommendedName>
</protein>
<feature type="region of interest" description="Disordered" evidence="2">
    <location>
        <begin position="920"/>
        <end position="1014"/>
    </location>
</feature>
<dbReference type="PANTHER" id="PTHR48287">
    <property type="entry name" value="ARM REPEAT SUPERFAMILY PROTEIN"/>
    <property type="match status" value="1"/>
</dbReference>
<dbReference type="GO" id="GO:0005634">
    <property type="term" value="C:nucleus"/>
    <property type="evidence" value="ECO:0007669"/>
    <property type="project" value="UniProtKB-SubCell"/>
</dbReference>
<dbReference type="Proteomes" id="UP000001542">
    <property type="component" value="Unassembled WGS sequence"/>
</dbReference>
<sequence>MLNAEHDIFSNYDCLKNDPVQARFMSVLEEVRQSIADKASNTASLHVEGETGIPDPKLYLAVISSLIVHRLSQNNKAGIPELLRLLIVAMQSATLDSSIAAQLAELTVPLFNGADNALLAALCPVAAALSHRTKFNPVQVTTLIEGICAATLSDDSKVRNTASRAIYDNDNIHQLCFDRLFEICDQNALRALTVLKNIASAAKPGVWTKYAEPILNFCQSDNRAVRVKGFELMSYCLHHLSPETVVSIINKFTAKKPEAPGDVLQSMALLIQSAITMLARESPALLADNFPNFLHQMLMLLTLEDEQARNTINQTILYGIAALTNNAGQTNDFTRLQGIVKELDGALIIQYMTIWPQVFSILSTLPPQLHAATPDILFQPILNALEKLKQDKDMHGKDYIVSFVATCMNEMGLAQFYTGTPELIDDAEVFQYVYIPLINAYNSRKHGTDLDFTIEKILPIERYLYQEKLDNPDDVNRHLVWANLWNALPNCVTTNSDDISEFIEMCCQRFKDHKELIRPISKIFHHLAAKIANMEGPLSLLVNSAIDASTASVSIPAISALCAAKDSASLKDFFHGVAMQCIEYARDPDKMDVSCALVDVILAMCNYVDESYRKMFYDLMLKFVKGESHFQKKALRAIRDLITRFKIEGAVHELKDVLANTGENVTSSTIRYRILLMTTLLQICGDEYGELLSEFLPEIVAAVKDQGEKTRSAAEESLQTIAQLSADNFSSVDAIVAGIMVGIISDDSSFVSASIDSLSIVLRRHYDKVTPETLNGTCDGVFGACKANQKSEVFRSGLVFCKMLLTRVPKYTEQNQLHNIIELSIACNKRTNWEIRDKGHHMIERCIETFGIDPVTNVFPKEELKLLRGARKESNRNQKKAKSNQNKDNDESDGIELDSRYDEHEIDLLSSANIIKRKEVEQKDESDNDELQFDERGRIIMKEAPKTRKSRKEEKDEDEDEDRGNELADYINNRRQKKNRDREEKKAKFVEETGNKFKAPRGKGDVMKKGGQAPFASAPLSAKVVNKRYRSQMKAEYKKLFKRN</sequence>
<evidence type="ECO:0000313" key="5">
    <source>
        <dbReference type="Proteomes" id="UP000001542"/>
    </source>
</evidence>
<dbReference type="eggNOG" id="KOG1248">
    <property type="taxonomic scope" value="Eukaryota"/>
</dbReference>
<feature type="compositionally biased region" description="Basic and acidic residues" evidence="2">
    <location>
        <begin position="933"/>
        <end position="954"/>
    </location>
</feature>
<feature type="compositionally biased region" description="Basic and acidic residues" evidence="2">
    <location>
        <begin position="980"/>
        <end position="995"/>
    </location>
</feature>
<comment type="similarity">
    <text evidence="1">Belongs to the RRP12 family.</text>
</comment>
<reference evidence="4" key="1">
    <citation type="submission" date="2006-10" db="EMBL/GenBank/DDBJ databases">
        <authorList>
            <person name="Amadeo P."/>
            <person name="Zhao Q."/>
            <person name="Wortman J."/>
            <person name="Fraser-Liggett C."/>
            <person name="Carlton J."/>
        </authorList>
    </citation>
    <scope>NUCLEOTIDE SEQUENCE</scope>
    <source>
        <strain evidence="4">G3</strain>
    </source>
</reference>
<evidence type="ECO:0000313" key="4">
    <source>
        <dbReference type="EMBL" id="EAY23625.1"/>
    </source>
</evidence>
<dbReference type="OrthoDB" id="2192888at2759"/>
<dbReference type="Gene3D" id="1.25.10.10">
    <property type="entry name" value="Leucine-rich Repeat Variant"/>
    <property type="match status" value="1"/>
</dbReference>
<dbReference type="OMA" id="KIANMEG"/>
<dbReference type="STRING" id="5722.A2D7A8"/>
<reference evidence="4" key="2">
    <citation type="journal article" date="2007" name="Science">
        <title>Draft genome sequence of the sexually transmitted pathogen Trichomonas vaginalis.</title>
        <authorList>
            <person name="Carlton J.M."/>
            <person name="Hirt R.P."/>
            <person name="Silva J.C."/>
            <person name="Delcher A.L."/>
            <person name="Schatz M."/>
            <person name="Zhao Q."/>
            <person name="Wortman J.R."/>
            <person name="Bidwell S.L."/>
            <person name="Alsmark U.C.M."/>
            <person name="Besteiro S."/>
            <person name="Sicheritz-Ponten T."/>
            <person name="Noel C.J."/>
            <person name="Dacks J.B."/>
            <person name="Foster P.G."/>
            <person name="Simillion C."/>
            <person name="Van de Peer Y."/>
            <person name="Miranda-Saavedra D."/>
            <person name="Barton G.J."/>
            <person name="Westrop G.D."/>
            <person name="Mueller S."/>
            <person name="Dessi D."/>
            <person name="Fiori P.L."/>
            <person name="Ren Q."/>
            <person name="Paulsen I."/>
            <person name="Zhang H."/>
            <person name="Bastida-Corcuera F.D."/>
            <person name="Simoes-Barbosa A."/>
            <person name="Brown M.T."/>
            <person name="Hayes R.D."/>
            <person name="Mukherjee M."/>
            <person name="Okumura C.Y."/>
            <person name="Schneider R."/>
            <person name="Smith A.J."/>
            <person name="Vanacova S."/>
            <person name="Villalvazo M."/>
            <person name="Haas B.J."/>
            <person name="Pertea M."/>
            <person name="Feldblyum T.V."/>
            <person name="Utterback T.R."/>
            <person name="Shu C.L."/>
            <person name="Osoegawa K."/>
            <person name="de Jong P.J."/>
            <person name="Hrdy I."/>
            <person name="Horvathova L."/>
            <person name="Zubacova Z."/>
            <person name="Dolezal P."/>
            <person name="Malik S.B."/>
            <person name="Logsdon J.M. Jr."/>
            <person name="Henze K."/>
            <person name="Gupta A."/>
            <person name="Wang C.C."/>
            <person name="Dunne R.L."/>
            <person name="Upcroft J.A."/>
            <person name="Upcroft P."/>
            <person name="White O."/>
            <person name="Salzberg S.L."/>
            <person name="Tang P."/>
            <person name="Chiu C.-H."/>
            <person name="Lee Y.-S."/>
            <person name="Embley T.M."/>
            <person name="Coombs G.H."/>
            <person name="Mottram J.C."/>
            <person name="Tachezy J."/>
            <person name="Fraser-Liggett C.M."/>
            <person name="Johnson P.J."/>
        </authorList>
    </citation>
    <scope>NUCLEOTIDE SEQUENCE [LARGE SCALE GENOMIC DNA]</scope>
    <source>
        <strain evidence="4">G3</strain>
    </source>
</reference>
<evidence type="ECO:0000259" key="3">
    <source>
        <dbReference type="Pfam" id="PF08161"/>
    </source>
</evidence>
<dbReference type="Pfam" id="PF08161">
    <property type="entry name" value="RRP12_HEAT"/>
    <property type="match status" value="1"/>
</dbReference>
<dbReference type="AlphaFoldDB" id="A2D7A8"/>
<feature type="region of interest" description="Disordered" evidence="2">
    <location>
        <begin position="869"/>
        <end position="899"/>
    </location>
</feature>
<dbReference type="GO" id="GO:0016567">
    <property type="term" value="P:protein ubiquitination"/>
    <property type="evidence" value="ECO:0000318"/>
    <property type="project" value="GO_Central"/>
</dbReference>
<dbReference type="PANTHER" id="PTHR48287:SF1">
    <property type="entry name" value="ARM REPEAT SUPERFAMILY PROTEIN"/>
    <property type="match status" value="1"/>
</dbReference>
<dbReference type="EMBL" id="DS113177">
    <property type="protein sequence ID" value="EAY23625.1"/>
    <property type="molecule type" value="Genomic_DNA"/>
</dbReference>
<evidence type="ECO:0000256" key="1">
    <source>
        <dbReference type="ARBA" id="ARBA00007690"/>
    </source>
</evidence>
<dbReference type="InterPro" id="IPR011989">
    <property type="entry name" value="ARM-like"/>
</dbReference>
<dbReference type="SMR" id="A2D7A8"/>
<dbReference type="KEGG" id="tva:4720863"/>
<dbReference type="SUPFAM" id="SSF48371">
    <property type="entry name" value="ARM repeat"/>
    <property type="match status" value="1"/>
</dbReference>
<proteinExistence type="inferred from homology"/>
<dbReference type="InterPro" id="IPR052087">
    <property type="entry name" value="RRP12"/>
</dbReference>